<dbReference type="PANTHER" id="PTHR34405">
    <property type="entry name" value="CRISPR-ASSOCIATED ENDORIBONUCLEASE CAS2"/>
    <property type="match status" value="1"/>
</dbReference>
<evidence type="ECO:0000256" key="3">
    <source>
        <dbReference type="ARBA" id="ARBA00022722"/>
    </source>
</evidence>
<dbReference type="InterPro" id="IPR021127">
    <property type="entry name" value="CRISPR_associated_Cas2"/>
</dbReference>
<comment type="function">
    <text evidence="9">CRISPR (clustered regularly interspaced short palindromic repeat), is an adaptive immune system that provides protection against mobile genetic elements (viruses, transposable elements and conjugative plasmids). CRISPR clusters contain sequences complementary to antecedent mobile elements and target invading nucleic acids. CRISPR clusters are transcribed and processed into CRISPR RNA (crRNA). Functions as a ssRNA-specific endoribonuclease. Involved in the integration of spacer DNA into the CRISPR cassette.</text>
</comment>
<reference evidence="10" key="2">
    <citation type="submission" date="2021-02" db="EMBL/GenBank/DDBJ databases">
        <authorList>
            <person name="Merkel A.Y."/>
        </authorList>
    </citation>
    <scope>NUCLEOTIDE SEQUENCE</scope>
    <source>
        <strain evidence="10">T05b</strain>
    </source>
</reference>
<comment type="subunit">
    <text evidence="9">Homodimer, forms a heterotetramer with a Cas1 homodimer.</text>
</comment>
<name>A0ABS2WV77_9BACT</name>
<evidence type="ECO:0000256" key="1">
    <source>
        <dbReference type="ARBA" id="ARBA00001946"/>
    </source>
</evidence>
<dbReference type="CDD" id="cd09725">
    <property type="entry name" value="Cas2_I_II_III"/>
    <property type="match status" value="1"/>
</dbReference>
<evidence type="ECO:0000313" key="10">
    <source>
        <dbReference type="EMBL" id="MBN2965545.1"/>
    </source>
</evidence>
<evidence type="ECO:0000256" key="6">
    <source>
        <dbReference type="ARBA" id="ARBA00022801"/>
    </source>
</evidence>
<keyword evidence="3 9" id="KW-0540">Nuclease</keyword>
<evidence type="ECO:0000256" key="2">
    <source>
        <dbReference type="ARBA" id="ARBA00009959"/>
    </source>
</evidence>
<keyword evidence="8 9" id="KW-0051">Antiviral defense</keyword>
<dbReference type="SUPFAM" id="SSF143430">
    <property type="entry name" value="TTP0101/SSO1404-like"/>
    <property type="match status" value="1"/>
</dbReference>
<dbReference type="HAMAP" id="MF_01471">
    <property type="entry name" value="Cas2"/>
    <property type="match status" value="1"/>
</dbReference>
<dbReference type="Gene3D" id="3.30.70.240">
    <property type="match status" value="1"/>
</dbReference>
<comment type="similarity">
    <text evidence="2 9">Belongs to the CRISPR-associated endoribonuclease Cas2 protein family.</text>
</comment>
<comment type="caution">
    <text evidence="10">The sequence shown here is derived from an EMBL/GenBank/DDBJ whole genome shotgun (WGS) entry which is preliminary data.</text>
</comment>
<keyword evidence="6 9" id="KW-0378">Hydrolase</keyword>
<dbReference type="InterPro" id="IPR019199">
    <property type="entry name" value="Virulence_VapD/CRISPR_Cas2"/>
</dbReference>
<proteinExistence type="inferred from homology"/>
<dbReference type="PANTHER" id="PTHR34405:SF3">
    <property type="entry name" value="CRISPR-ASSOCIATED ENDORIBONUCLEASE CAS2 3"/>
    <property type="match status" value="1"/>
</dbReference>
<dbReference type="EMBL" id="JAFHKK010000045">
    <property type="protein sequence ID" value="MBN2965545.1"/>
    <property type="molecule type" value="Genomic_DNA"/>
</dbReference>
<accession>A0ABS2WV77</accession>
<evidence type="ECO:0000313" key="11">
    <source>
        <dbReference type="Proteomes" id="UP000703590"/>
    </source>
</evidence>
<gene>
    <name evidence="9 10" type="primary">cas2</name>
    <name evidence="10" type="ORF">JWV37_12205</name>
</gene>
<evidence type="ECO:0000256" key="4">
    <source>
        <dbReference type="ARBA" id="ARBA00022723"/>
    </source>
</evidence>
<reference evidence="10" key="1">
    <citation type="submission" date="2021-02" db="EMBL/GenBank/DDBJ databases">
        <title>Sulfurospirillum tamanensis sp. nov.</title>
        <authorList>
            <person name="Frolova A."/>
            <person name="Merkel A."/>
            <person name="Slobodkin A."/>
        </authorList>
    </citation>
    <scope>NUCLEOTIDE SEQUENCE</scope>
    <source>
        <strain evidence="10">T05b</strain>
    </source>
</reference>
<keyword evidence="4 9" id="KW-0479">Metal-binding</keyword>
<evidence type="ECO:0000256" key="8">
    <source>
        <dbReference type="ARBA" id="ARBA00023118"/>
    </source>
</evidence>
<keyword evidence="5 9" id="KW-0255">Endonuclease</keyword>
<comment type="cofactor">
    <cofactor evidence="1 9">
        <name>Mg(2+)</name>
        <dbReference type="ChEBI" id="CHEBI:18420"/>
    </cofactor>
</comment>
<evidence type="ECO:0000256" key="7">
    <source>
        <dbReference type="ARBA" id="ARBA00022842"/>
    </source>
</evidence>
<feature type="binding site" evidence="9">
    <location>
        <position position="9"/>
    </location>
    <ligand>
        <name>Mg(2+)</name>
        <dbReference type="ChEBI" id="CHEBI:18420"/>
        <note>catalytic</note>
    </ligand>
</feature>
<organism evidence="10 11">
    <name type="scientific">Sulfurospirillum tamanense</name>
    <dbReference type="NCBI Taxonomy" id="2813362"/>
    <lineage>
        <taxon>Bacteria</taxon>
        <taxon>Pseudomonadati</taxon>
        <taxon>Campylobacterota</taxon>
        <taxon>Epsilonproteobacteria</taxon>
        <taxon>Campylobacterales</taxon>
        <taxon>Sulfurospirillaceae</taxon>
        <taxon>Sulfurospirillum</taxon>
    </lineage>
</organism>
<dbReference type="RefSeq" id="WP_205460110.1">
    <property type="nucleotide sequence ID" value="NZ_JAFHKK010000045.1"/>
</dbReference>
<dbReference type="EC" id="3.1.-.-" evidence="9"/>
<evidence type="ECO:0000256" key="9">
    <source>
        <dbReference type="HAMAP-Rule" id="MF_01471"/>
    </source>
</evidence>
<evidence type="ECO:0000256" key="5">
    <source>
        <dbReference type="ARBA" id="ARBA00022759"/>
    </source>
</evidence>
<dbReference type="Pfam" id="PF09827">
    <property type="entry name" value="CRISPR_Cas2"/>
    <property type="match status" value="1"/>
</dbReference>
<protein>
    <recommendedName>
        <fullName evidence="9">CRISPR-associated endoribonuclease Cas2</fullName>
        <ecNumber evidence="9">3.1.-.-</ecNumber>
    </recommendedName>
</protein>
<dbReference type="GO" id="GO:0004519">
    <property type="term" value="F:endonuclease activity"/>
    <property type="evidence" value="ECO:0007669"/>
    <property type="project" value="UniProtKB-KW"/>
</dbReference>
<dbReference type="NCBIfam" id="TIGR01573">
    <property type="entry name" value="cas2"/>
    <property type="match status" value="1"/>
</dbReference>
<dbReference type="Proteomes" id="UP000703590">
    <property type="component" value="Unassembled WGS sequence"/>
</dbReference>
<sequence>MNSCLVCYDIADEKRLSKVAKYLESEGIRIQYSVFLILEMSPQRMDEMCARLSLLIDPEVDDVRIYEVIHSGVRLGTALDLDNPLVLL</sequence>
<keyword evidence="7 9" id="KW-0460">Magnesium</keyword>
<keyword evidence="11" id="KW-1185">Reference proteome</keyword>